<dbReference type="PANTHER" id="PTHR23416">
    <property type="entry name" value="SIALIC ACID SYNTHASE-RELATED"/>
    <property type="match status" value="1"/>
</dbReference>
<accession>A0A315Y6A1</accession>
<evidence type="ECO:0000313" key="5">
    <source>
        <dbReference type="Proteomes" id="UP000245720"/>
    </source>
</evidence>
<organism evidence="4 5">
    <name type="scientific">Ruminococcus flavefaciens</name>
    <dbReference type="NCBI Taxonomy" id="1265"/>
    <lineage>
        <taxon>Bacteria</taxon>
        <taxon>Bacillati</taxon>
        <taxon>Bacillota</taxon>
        <taxon>Clostridia</taxon>
        <taxon>Eubacteriales</taxon>
        <taxon>Oscillospiraceae</taxon>
        <taxon>Ruminococcus</taxon>
    </lineage>
</organism>
<comment type="similarity">
    <text evidence="1">Belongs to the transferase hexapeptide repeat family.</text>
</comment>
<dbReference type="InterPro" id="IPR011004">
    <property type="entry name" value="Trimer_LpxA-like_sf"/>
</dbReference>
<name>A0A315Y6A1_RUMFL</name>
<dbReference type="PROSITE" id="PS00101">
    <property type="entry name" value="HEXAPEP_TRANSFERASES"/>
    <property type="match status" value="1"/>
</dbReference>
<dbReference type="RefSeq" id="WP_109725633.1">
    <property type="nucleotide sequence ID" value="NZ_QGDI01000002.1"/>
</dbReference>
<dbReference type="PANTHER" id="PTHR23416:SF23">
    <property type="entry name" value="ACETYLTRANSFERASE C18B11.09C-RELATED"/>
    <property type="match status" value="1"/>
</dbReference>
<dbReference type="Proteomes" id="UP000245720">
    <property type="component" value="Unassembled WGS sequence"/>
</dbReference>
<evidence type="ECO:0000256" key="2">
    <source>
        <dbReference type="ARBA" id="ARBA00022679"/>
    </source>
</evidence>
<evidence type="ECO:0000313" key="4">
    <source>
        <dbReference type="EMBL" id="PWJ14775.1"/>
    </source>
</evidence>
<evidence type="ECO:0000256" key="1">
    <source>
        <dbReference type="ARBA" id="ARBA00007274"/>
    </source>
</evidence>
<keyword evidence="3" id="KW-0677">Repeat</keyword>
<keyword evidence="2 4" id="KW-0808">Transferase</keyword>
<proteinExistence type="inferred from homology"/>
<comment type="caution">
    <text evidence="4">The sequence shown here is derived from an EMBL/GenBank/DDBJ whole genome shotgun (WGS) entry which is preliminary data.</text>
</comment>
<evidence type="ECO:0000256" key="3">
    <source>
        <dbReference type="ARBA" id="ARBA00022737"/>
    </source>
</evidence>
<dbReference type="GO" id="GO:0008374">
    <property type="term" value="F:O-acyltransferase activity"/>
    <property type="evidence" value="ECO:0007669"/>
    <property type="project" value="TreeGrafter"/>
</dbReference>
<dbReference type="SUPFAM" id="SSF51161">
    <property type="entry name" value="Trimeric LpxA-like enzymes"/>
    <property type="match status" value="1"/>
</dbReference>
<dbReference type="AlphaFoldDB" id="A0A315Y6A1"/>
<protein>
    <submittedName>
        <fullName evidence="4">Transferase family hexapeptide repeat protein</fullName>
    </submittedName>
</protein>
<dbReference type="CDD" id="cd03357">
    <property type="entry name" value="LbH_MAT_GAT"/>
    <property type="match status" value="1"/>
</dbReference>
<dbReference type="Pfam" id="PF00132">
    <property type="entry name" value="Hexapep"/>
    <property type="match status" value="1"/>
</dbReference>
<dbReference type="OrthoDB" id="9801697at2"/>
<reference evidence="4 5" key="1">
    <citation type="submission" date="2018-05" db="EMBL/GenBank/DDBJ databases">
        <title>The Hungate 1000. A catalogue of reference genomes from the rumen microbiome.</title>
        <authorList>
            <person name="Kelly W."/>
        </authorList>
    </citation>
    <scope>NUCLEOTIDE SEQUENCE [LARGE SCALE GENOMIC DNA]</scope>
    <source>
        <strain evidence="4 5">SAb67</strain>
    </source>
</reference>
<dbReference type="InterPro" id="IPR018357">
    <property type="entry name" value="Hexapep_transf_CS"/>
</dbReference>
<sequence>MTDREFIEAMNTSAQTKCGGEVHLKMHELSQRALRLTAEINGSYHEPAELRRLMGQLIGQELDESFGLFPPFYTDCGINTHIGRGVFINAGCKFQDQGGIYIGDGCLIGHNTAIATLNHGMLPEERGDLIPKPVHIGNGVWIGSGSIILPGVIIGDNAVIGAGSVVTKDVPEGMIAVGNPARVIGSVKDKR</sequence>
<dbReference type="EMBL" id="QGDI01000002">
    <property type="protein sequence ID" value="PWJ14775.1"/>
    <property type="molecule type" value="Genomic_DNA"/>
</dbReference>
<dbReference type="InterPro" id="IPR001451">
    <property type="entry name" value="Hexapep"/>
</dbReference>
<gene>
    <name evidence="4" type="ORF">IE37_00761</name>
</gene>
<dbReference type="Gene3D" id="2.160.10.10">
    <property type="entry name" value="Hexapeptide repeat proteins"/>
    <property type="match status" value="1"/>
</dbReference>
<dbReference type="InterPro" id="IPR051159">
    <property type="entry name" value="Hexapeptide_acetyltransf"/>
</dbReference>